<gene>
    <name evidence="1" type="ORF">KOW79_018084</name>
</gene>
<dbReference type="AlphaFoldDB" id="A0A9D3NBH1"/>
<comment type="caution">
    <text evidence="1">The sequence shown here is derived from an EMBL/GenBank/DDBJ whole genome shotgun (WGS) entry which is preliminary data.</text>
</comment>
<dbReference type="EMBL" id="JAHKSW010000022">
    <property type="protein sequence ID" value="KAG7318329.1"/>
    <property type="molecule type" value="Genomic_DNA"/>
</dbReference>
<reference evidence="1 2" key="1">
    <citation type="submission" date="2021-06" db="EMBL/GenBank/DDBJ databases">
        <title>Chromosome-level genome assembly of the red-tail catfish (Hemibagrus wyckioides).</title>
        <authorList>
            <person name="Shao F."/>
        </authorList>
    </citation>
    <scope>NUCLEOTIDE SEQUENCE [LARGE SCALE GENOMIC DNA]</scope>
    <source>
        <strain evidence="1">EC202008001</strain>
        <tissue evidence="1">Blood</tissue>
    </source>
</reference>
<name>A0A9D3NBH1_9TELE</name>
<dbReference type="Proteomes" id="UP000824219">
    <property type="component" value="Linkage Group LG22"/>
</dbReference>
<proteinExistence type="predicted"/>
<sequence length="191" mass="20866">MFSETVSASCSSPLNWPYLLAQSSPLLSRYSGVSSSNLARSLVVTTRALEKKKKKRAFTEVGFSSFINKYFVNRGKLSAERGISSDFSQLEGQLSTSVSTQALLCGSTGQLTDFFLELKQGRNRQLGCFSHQHGEKGEMLECRSHQATAMIYHQTAQYLTAAAGQEASPQAHVVCKIPLHSAFLSTLNMTG</sequence>
<protein>
    <submittedName>
        <fullName evidence="1">Uncharacterized protein</fullName>
    </submittedName>
</protein>
<keyword evidence="2" id="KW-1185">Reference proteome</keyword>
<evidence type="ECO:0000313" key="1">
    <source>
        <dbReference type="EMBL" id="KAG7318329.1"/>
    </source>
</evidence>
<organism evidence="1 2">
    <name type="scientific">Hemibagrus wyckioides</name>
    <dbReference type="NCBI Taxonomy" id="337641"/>
    <lineage>
        <taxon>Eukaryota</taxon>
        <taxon>Metazoa</taxon>
        <taxon>Chordata</taxon>
        <taxon>Craniata</taxon>
        <taxon>Vertebrata</taxon>
        <taxon>Euteleostomi</taxon>
        <taxon>Actinopterygii</taxon>
        <taxon>Neopterygii</taxon>
        <taxon>Teleostei</taxon>
        <taxon>Ostariophysi</taxon>
        <taxon>Siluriformes</taxon>
        <taxon>Bagridae</taxon>
        <taxon>Hemibagrus</taxon>
    </lineage>
</organism>
<evidence type="ECO:0000313" key="2">
    <source>
        <dbReference type="Proteomes" id="UP000824219"/>
    </source>
</evidence>
<accession>A0A9D3NBH1</accession>